<dbReference type="Pfam" id="PF08448">
    <property type="entry name" value="PAS_4"/>
    <property type="match status" value="1"/>
</dbReference>
<feature type="transmembrane region" description="Helical" evidence="10">
    <location>
        <begin position="252"/>
        <end position="268"/>
    </location>
</feature>
<gene>
    <name evidence="13" type="primary">kinE_2</name>
    <name evidence="13" type="ORF">Pla108_10900</name>
</gene>
<comment type="catalytic activity">
    <reaction evidence="1">
        <text>ATP + protein L-histidine = ADP + protein N-phospho-L-histidine.</text>
        <dbReference type="EC" id="2.7.13.3"/>
    </reaction>
</comment>
<dbReference type="CDD" id="cd00130">
    <property type="entry name" value="PAS"/>
    <property type="match status" value="1"/>
</dbReference>
<dbReference type="InterPro" id="IPR035965">
    <property type="entry name" value="PAS-like_dom_sf"/>
</dbReference>
<evidence type="ECO:0000256" key="2">
    <source>
        <dbReference type="ARBA" id="ARBA00012438"/>
    </source>
</evidence>
<keyword evidence="10" id="KW-1133">Transmembrane helix</keyword>
<keyword evidence="8" id="KW-0175">Coiled coil</keyword>
<comment type="caution">
    <text evidence="13">The sequence shown here is derived from an EMBL/GenBank/DDBJ whole genome shotgun (WGS) entry which is preliminary data.</text>
</comment>
<dbReference type="InterPro" id="IPR004358">
    <property type="entry name" value="Sig_transdc_His_kin-like_C"/>
</dbReference>
<evidence type="ECO:0000256" key="1">
    <source>
        <dbReference type="ARBA" id="ARBA00000085"/>
    </source>
</evidence>
<reference evidence="13 14" key="1">
    <citation type="submission" date="2019-02" db="EMBL/GenBank/DDBJ databases">
        <title>Deep-cultivation of Planctomycetes and their phenomic and genomic characterization uncovers novel biology.</title>
        <authorList>
            <person name="Wiegand S."/>
            <person name="Jogler M."/>
            <person name="Boedeker C."/>
            <person name="Pinto D."/>
            <person name="Vollmers J."/>
            <person name="Rivas-Marin E."/>
            <person name="Kohn T."/>
            <person name="Peeters S.H."/>
            <person name="Heuer A."/>
            <person name="Rast P."/>
            <person name="Oberbeckmann S."/>
            <person name="Bunk B."/>
            <person name="Jeske O."/>
            <person name="Meyerdierks A."/>
            <person name="Storesund J.E."/>
            <person name="Kallscheuer N."/>
            <person name="Luecker S."/>
            <person name="Lage O.M."/>
            <person name="Pohl T."/>
            <person name="Merkel B.J."/>
            <person name="Hornburger P."/>
            <person name="Mueller R.-W."/>
            <person name="Bruemmer F."/>
            <person name="Labrenz M."/>
            <person name="Spormann A.M."/>
            <person name="Op Den Camp H."/>
            <person name="Overmann J."/>
            <person name="Amann R."/>
            <person name="Jetten M.S.M."/>
            <person name="Mascher T."/>
            <person name="Medema M.H."/>
            <person name="Devos D.P."/>
            <person name="Kaster A.-K."/>
            <person name="Ovreas L."/>
            <person name="Rohde M."/>
            <person name="Galperin M.Y."/>
            <person name="Jogler C."/>
        </authorList>
    </citation>
    <scope>NUCLEOTIDE SEQUENCE [LARGE SCALE GENOMIC DNA]</scope>
    <source>
        <strain evidence="13 14">Pla108</strain>
    </source>
</reference>
<accession>A0A5C6ALZ7</accession>
<dbReference type="PANTHER" id="PTHR43065:SF46">
    <property type="entry name" value="C4-DICARBOXYLATE TRANSPORT SENSOR PROTEIN DCTB"/>
    <property type="match status" value="1"/>
</dbReference>
<name>A0A5C6ALZ7_9BACT</name>
<dbReference type="EMBL" id="SJPR01000001">
    <property type="protein sequence ID" value="TWU00146.1"/>
    <property type="molecule type" value="Genomic_DNA"/>
</dbReference>
<keyword evidence="14" id="KW-1185">Reference proteome</keyword>
<feature type="domain" description="PAC" evidence="12">
    <location>
        <begin position="372"/>
        <end position="427"/>
    </location>
</feature>
<dbReference type="PROSITE" id="PS50109">
    <property type="entry name" value="HIS_KIN"/>
    <property type="match status" value="1"/>
</dbReference>
<dbReference type="PRINTS" id="PR00344">
    <property type="entry name" value="BCTRLSENSOR"/>
</dbReference>
<dbReference type="Pfam" id="PF02518">
    <property type="entry name" value="HATPase_c"/>
    <property type="match status" value="1"/>
</dbReference>
<dbReference type="SUPFAM" id="SSF47384">
    <property type="entry name" value="Homodimeric domain of signal transducing histidine kinase"/>
    <property type="match status" value="1"/>
</dbReference>
<dbReference type="SUPFAM" id="SSF55785">
    <property type="entry name" value="PYP-like sensor domain (PAS domain)"/>
    <property type="match status" value="1"/>
</dbReference>
<dbReference type="InterPro" id="IPR005467">
    <property type="entry name" value="His_kinase_dom"/>
</dbReference>
<feature type="domain" description="Histidine kinase" evidence="11">
    <location>
        <begin position="440"/>
        <end position="690"/>
    </location>
</feature>
<dbReference type="GO" id="GO:0005524">
    <property type="term" value="F:ATP binding"/>
    <property type="evidence" value="ECO:0007669"/>
    <property type="project" value="UniProtKB-KW"/>
</dbReference>
<dbReference type="Gene3D" id="3.30.450.20">
    <property type="entry name" value="PAS domain"/>
    <property type="match status" value="1"/>
</dbReference>
<evidence type="ECO:0000256" key="5">
    <source>
        <dbReference type="ARBA" id="ARBA00022777"/>
    </source>
</evidence>
<dbReference type="OrthoDB" id="260274at2"/>
<evidence type="ECO:0000256" key="6">
    <source>
        <dbReference type="ARBA" id="ARBA00022840"/>
    </source>
</evidence>
<evidence type="ECO:0000313" key="14">
    <source>
        <dbReference type="Proteomes" id="UP000317421"/>
    </source>
</evidence>
<dbReference type="SUPFAM" id="SSF55874">
    <property type="entry name" value="ATPase domain of HSP90 chaperone/DNA topoisomerase II/histidine kinase"/>
    <property type="match status" value="1"/>
</dbReference>
<keyword evidence="4" id="KW-0547">Nucleotide-binding</keyword>
<feature type="coiled-coil region" evidence="8">
    <location>
        <begin position="34"/>
        <end position="86"/>
    </location>
</feature>
<dbReference type="InterPro" id="IPR000700">
    <property type="entry name" value="PAS-assoc_C"/>
</dbReference>
<evidence type="ECO:0000256" key="10">
    <source>
        <dbReference type="SAM" id="Phobius"/>
    </source>
</evidence>
<evidence type="ECO:0000256" key="4">
    <source>
        <dbReference type="ARBA" id="ARBA00022741"/>
    </source>
</evidence>
<evidence type="ECO:0000256" key="7">
    <source>
        <dbReference type="ARBA" id="ARBA00023012"/>
    </source>
</evidence>
<dbReference type="Gene3D" id="1.10.287.130">
    <property type="match status" value="1"/>
</dbReference>
<evidence type="ECO:0000259" key="12">
    <source>
        <dbReference type="PROSITE" id="PS50113"/>
    </source>
</evidence>
<feature type="region of interest" description="Disordered" evidence="9">
    <location>
        <begin position="692"/>
        <end position="720"/>
    </location>
</feature>
<sequence length="720" mass="78257">MSHHRLASWGPLGVLSGAVLGFAFWSLLDRGVGLETLHNKIDNAAVELRTATKAVQRLASGQAWDYDALTAASKRLRKNAESLRQTLLSYDPDAELVTVDPLAFLLRDIDEIEQFKTDHSVYRNATRAADNALRGLTEAFETESPSTAIDLLPIADTIHRARVLGGVTPGELKEASQELNWVLGQTPGDSPNKAVLASVARYLTTIRDRDAILETVAALDASVAGDCLEIALASVHHALTERSNNDAVRQRIFIVLLVAALTYGGLLINRQRQTAGELATLNAALERRVSERTQDLAAEHHLIESLITAAPNGVFWKDTNGVYLGCNRAYARLVEFDDEESIVGLSDEHLPWEDESRIKKLAIEEELLRSGEAVTNRVAAKRLKSGVQRELVVSKAALTGDDGSITGIVGVYTDVTELNRLRDRVQNGDRLQAVGQLAAGIAHEINTPIQCAAANLTFLRDAVATLLGIAESCQRDHHAEAPTETTRPAADWTRMLERLKQHAPAAIEESDVAIGRVTEIVRAMRVMSHPGTAAKELVDLNTLVESAATISRNRWKYTAELQLDLDPELPLLPVLTNDISQLVLNLIVNAADAITEVRAEDDPLGTIRVATRVESDGVLIEIADNGGGMTPEVKRRMYEQFFTTKEVGKGTGQGLAISHDIVVTKHGGRIECDSELGEGTTFRVWLPMADAPAEPESADERHEAVDDPQDLLAASPGAVY</sequence>
<evidence type="ECO:0000256" key="9">
    <source>
        <dbReference type="SAM" id="MobiDB-lite"/>
    </source>
</evidence>
<evidence type="ECO:0000259" key="11">
    <source>
        <dbReference type="PROSITE" id="PS50109"/>
    </source>
</evidence>
<proteinExistence type="predicted"/>
<dbReference type="InterPro" id="IPR013656">
    <property type="entry name" value="PAS_4"/>
</dbReference>
<dbReference type="PANTHER" id="PTHR43065">
    <property type="entry name" value="SENSOR HISTIDINE KINASE"/>
    <property type="match status" value="1"/>
</dbReference>
<keyword evidence="7" id="KW-0902">Two-component regulatory system</keyword>
<dbReference type="PROSITE" id="PS50113">
    <property type="entry name" value="PAC"/>
    <property type="match status" value="1"/>
</dbReference>
<dbReference type="AlphaFoldDB" id="A0A5C6ALZ7"/>
<dbReference type="SMART" id="SM00387">
    <property type="entry name" value="HATPase_c"/>
    <property type="match status" value="1"/>
</dbReference>
<keyword evidence="10" id="KW-0472">Membrane</keyword>
<evidence type="ECO:0000313" key="13">
    <source>
        <dbReference type="EMBL" id="TWU00146.1"/>
    </source>
</evidence>
<dbReference type="InterPro" id="IPR000014">
    <property type="entry name" value="PAS"/>
</dbReference>
<dbReference type="Gene3D" id="3.30.565.10">
    <property type="entry name" value="Histidine kinase-like ATPase, C-terminal domain"/>
    <property type="match status" value="1"/>
</dbReference>
<evidence type="ECO:0000256" key="3">
    <source>
        <dbReference type="ARBA" id="ARBA00022679"/>
    </source>
</evidence>
<keyword evidence="6" id="KW-0067">ATP-binding</keyword>
<dbReference type="NCBIfam" id="TIGR00229">
    <property type="entry name" value="sensory_box"/>
    <property type="match status" value="1"/>
</dbReference>
<keyword evidence="5 13" id="KW-0418">Kinase</keyword>
<dbReference type="InterPro" id="IPR036097">
    <property type="entry name" value="HisK_dim/P_sf"/>
</dbReference>
<dbReference type="InterPro" id="IPR003594">
    <property type="entry name" value="HATPase_dom"/>
</dbReference>
<dbReference type="RefSeq" id="WP_146443747.1">
    <property type="nucleotide sequence ID" value="NZ_SJPR01000001.1"/>
</dbReference>
<evidence type="ECO:0000256" key="8">
    <source>
        <dbReference type="SAM" id="Coils"/>
    </source>
</evidence>
<dbReference type="InterPro" id="IPR036890">
    <property type="entry name" value="HATPase_C_sf"/>
</dbReference>
<dbReference type="Proteomes" id="UP000317421">
    <property type="component" value="Unassembled WGS sequence"/>
</dbReference>
<dbReference type="EC" id="2.7.13.3" evidence="2"/>
<feature type="transmembrane region" description="Helical" evidence="10">
    <location>
        <begin position="6"/>
        <end position="28"/>
    </location>
</feature>
<keyword evidence="10" id="KW-0812">Transmembrane</keyword>
<dbReference type="GO" id="GO:0000155">
    <property type="term" value="F:phosphorelay sensor kinase activity"/>
    <property type="evidence" value="ECO:0007669"/>
    <property type="project" value="InterPro"/>
</dbReference>
<keyword evidence="3 13" id="KW-0808">Transferase</keyword>
<organism evidence="13 14">
    <name type="scientific">Botrimarina colliarenosi</name>
    <dbReference type="NCBI Taxonomy" id="2528001"/>
    <lineage>
        <taxon>Bacteria</taxon>
        <taxon>Pseudomonadati</taxon>
        <taxon>Planctomycetota</taxon>
        <taxon>Planctomycetia</taxon>
        <taxon>Pirellulales</taxon>
        <taxon>Lacipirellulaceae</taxon>
        <taxon>Botrimarina</taxon>
    </lineage>
</organism>
<protein>
    <recommendedName>
        <fullName evidence="2">histidine kinase</fullName>
        <ecNumber evidence="2">2.7.13.3</ecNumber>
    </recommendedName>
</protein>